<feature type="compositionally biased region" description="Basic and acidic residues" evidence="4">
    <location>
        <begin position="119"/>
        <end position="136"/>
    </location>
</feature>
<feature type="compositionally biased region" description="Polar residues" evidence="4">
    <location>
        <begin position="865"/>
        <end position="878"/>
    </location>
</feature>
<feature type="compositionally biased region" description="Low complexity" evidence="4">
    <location>
        <begin position="973"/>
        <end position="987"/>
    </location>
</feature>
<evidence type="ECO:0000256" key="1">
    <source>
        <dbReference type="ARBA" id="ARBA00022460"/>
    </source>
</evidence>
<feature type="region of interest" description="Disordered" evidence="4">
    <location>
        <begin position="1"/>
        <end position="76"/>
    </location>
</feature>
<comment type="caution">
    <text evidence="5">The sequence shown here is derived from an EMBL/GenBank/DDBJ whole genome shotgun (WGS) entry which is preliminary data.</text>
</comment>
<feature type="region of interest" description="Disordered" evidence="4">
    <location>
        <begin position="311"/>
        <end position="340"/>
    </location>
</feature>
<dbReference type="PROSITE" id="PS00233">
    <property type="entry name" value="CHIT_BIND_RR_1"/>
    <property type="match status" value="1"/>
</dbReference>
<feature type="compositionally biased region" description="Basic and acidic residues" evidence="4">
    <location>
        <begin position="63"/>
        <end position="76"/>
    </location>
</feature>
<feature type="region of interest" description="Disordered" evidence="4">
    <location>
        <begin position="114"/>
        <end position="140"/>
    </location>
</feature>
<keyword evidence="6" id="KW-1185">Reference proteome</keyword>
<evidence type="ECO:0000313" key="6">
    <source>
        <dbReference type="Proteomes" id="UP000299102"/>
    </source>
</evidence>
<feature type="compositionally biased region" description="Polar residues" evidence="4">
    <location>
        <begin position="43"/>
        <end position="54"/>
    </location>
</feature>
<feature type="compositionally biased region" description="Polar residues" evidence="4">
    <location>
        <begin position="659"/>
        <end position="680"/>
    </location>
</feature>
<organism evidence="5 6">
    <name type="scientific">Eumeta variegata</name>
    <name type="common">Bagworm moth</name>
    <name type="synonym">Eumeta japonica</name>
    <dbReference type="NCBI Taxonomy" id="151549"/>
    <lineage>
        <taxon>Eukaryota</taxon>
        <taxon>Metazoa</taxon>
        <taxon>Ecdysozoa</taxon>
        <taxon>Arthropoda</taxon>
        <taxon>Hexapoda</taxon>
        <taxon>Insecta</taxon>
        <taxon>Pterygota</taxon>
        <taxon>Neoptera</taxon>
        <taxon>Endopterygota</taxon>
        <taxon>Lepidoptera</taxon>
        <taxon>Glossata</taxon>
        <taxon>Ditrysia</taxon>
        <taxon>Tineoidea</taxon>
        <taxon>Psychidae</taxon>
        <taxon>Oiketicinae</taxon>
        <taxon>Eumeta</taxon>
    </lineage>
</organism>
<feature type="compositionally biased region" description="Low complexity" evidence="4">
    <location>
        <begin position="1081"/>
        <end position="1091"/>
    </location>
</feature>
<feature type="region of interest" description="Disordered" evidence="4">
    <location>
        <begin position="746"/>
        <end position="891"/>
    </location>
</feature>
<protein>
    <submittedName>
        <fullName evidence="5">Cuticle protein 3</fullName>
    </submittedName>
</protein>
<feature type="region of interest" description="Disordered" evidence="4">
    <location>
        <begin position="461"/>
        <end position="567"/>
    </location>
</feature>
<dbReference type="PRINTS" id="PR00947">
    <property type="entry name" value="CUTICLE"/>
</dbReference>
<dbReference type="Proteomes" id="UP000299102">
    <property type="component" value="Unassembled WGS sequence"/>
</dbReference>
<feature type="compositionally biased region" description="Polar residues" evidence="4">
    <location>
        <begin position="487"/>
        <end position="566"/>
    </location>
</feature>
<evidence type="ECO:0000256" key="2">
    <source>
        <dbReference type="ARBA" id="ARBA00022729"/>
    </source>
</evidence>
<dbReference type="PROSITE" id="PS51155">
    <property type="entry name" value="CHIT_BIND_RR_2"/>
    <property type="match status" value="1"/>
</dbReference>
<name>A0A4C1WI84_EUMVA</name>
<keyword evidence="2" id="KW-0732">Signal</keyword>
<evidence type="ECO:0000256" key="4">
    <source>
        <dbReference type="SAM" id="MobiDB-lite"/>
    </source>
</evidence>
<feature type="region of interest" description="Disordered" evidence="4">
    <location>
        <begin position="921"/>
        <end position="987"/>
    </location>
</feature>
<dbReference type="InterPro" id="IPR031311">
    <property type="entry name" value="CHIT_BIND_RR_consensus"/>
</dbReference>
<evidence type="ECO:0000256" key="3">
    <source>
        <dbReference type="PROSITE-ProRule" id="PRU00497"/>
    </source>
</evidence>
<feature type="region of interest" description="Disordered" evidence="4">
    <location>
        <begin position="1004"/>
        <end position="1031"/>
    </location>
</feature>
<gene>
    <name evidence="5" type="ORF">EVAR_33907_1</name>
</gene>
<dbReference type="STRING" id="151549.A0A4C1WI84"/>
<proteinExistence type="predicted"/>
<feature type="compositionally biased region" description="Low complexity" evidence="4">
    <location>
        <begin position="937"/>
        <end position="952"/>
    </location>
</feature>
<feature type="compositionally biased region" description="Polar residues" evidence="4">
    <location>
        <begin position="687"/>
        <end position="725"/>
    </location>
</feature>
<sequence length="1136" mass="122776">MQIGTESQGGIGIENDTNCHRESGRDQIRERYKLSPRVRAGSESRTIQTVTESQGGIGIENDTNCHRESGSGSESRKGLYFTKSLTFTDDFARALVERILYLFRLTTTTIKIDSSSTLGRDRNREQDRDQDRELNRCRSSGQVTRRHQLRILTTHELTNEIILLRISKKTIGPGTYHCTSDDDGYQPMRAMSCRTRVELIITALIAACGAAKLDRTYLPPVSAATAGGSSGDIQLPFERSGSQTSGIEGIPKGGTINEFQGVVVDAAAPGTRSSDQETGLGGPRQSYGSQDSKVGEAAFKTSNANAQTSLNLHFNNGSPNSFQHSQLNGQNRPTDVQASGTQLSGQFGETVGQPFERIQAARDRVANTVKFESEVGPESFSYSFETDNGIAAEESGVASNGVQAKGGFSYTGDDGQVYSVSYTADEGGYQPVGDHLPTPPPIPEEILKSLEQNARDEAAGLIDDGSYDAQKYNEGGDYSESDGDSGQYNRNQARPGTGNFGQSGFANVDQSGRLTAANGNFGNTNKQAGQNFESNFNPNSFDNKSGSQASNVAAHTQHTTGFGNRLSSHTSAFATSFASNQGTDDQITRNSQNTPVAQLVGSAQNQQLQSSEVNLDKVQAGKDSLGAGTIQEIQTAKGTFGGSSRNEFGGITQAAYLPPTNQGTGKGSSRLQASSHQSVLQGPGHQHTFSQFHTNSQQQGYSTHPFSQQNNIGNKKSPNTQQPSNLQGRTEIVNAFNSAKNNVRDNFQSQGINNQPPVIQTTGPSNSPLSQTGIATSSIGNVSGQTETPKYGQSTSFNNRNSGTSPFISSQRQTQNQNRFNSQQFPTNPQLSSLGQQSSNVFQQQTSSLNIKSDQPYNYDRPSIPFQTDSGHPQQLGGSNRFPGPSSNQFNRLNQQYTDVTQTVAPDRNFNQKFPSSLLNSQSQVNAQSQETFDQPSSLASNQQTLSSSSNTFRGYQSNVPKQNTANFNQRGSSQASSQVSFPSSFPSIGTSAQLNVQNQQSPLAQNGYGKQTPNNIQNAGSQNGFSTSTQQINQFARPENNIPFNVGSNQQQETQRQTGEIYQYDKPAESLPMPNRDQSESSTQSGVQSSRLKANSQIFRPQTQFSSENVAGRGEIFDSSRKPPSFDSETGYHYR</sequence>
<dbReference type="OrthoDB" id="7484114at2759"/>
<feature type="compositionally biased region" description="Polar residues" evidence="4">
    <location>
        <begin position="921"/>
        <end position="936"/>
    </location>
</feature>
<dbReference type="InterPro" id="IPR000618">
    <property type="entry name" value="Insect_cuticle"/>
</dbReference>
<feature type="compositionally biased region" description="Basic and acidic residues" evidence="4">
    <location>
        <begin position="17"/>
        <end position="33"/>
    </location>
</feature>
<dbReference type="EMBL" id="BGZK01000575">
    <property type="protein sequence ID" value="GBP51156.1"/>
    <property type="molecule type" value="Genomic_DNA"/>
</dbReference>
<feature type="region of interest" description="Disordered" evidence="4">
    <location>
        <begin position="1040"/>
        <end position="1059"/>
    </location>
</feature>
<reference evidence="5 6" key="1">
    <citation type="journal article" date="2019" name="Commun. Biol.">
        <title>The bagworm genome reveals a unique fibroin gene that provides high tensile strength.</title>
        <authorList>
            <person name="Kono N."/>
            <person name="Nakamura H."/>
            <person name="Ohtoshi R."/>
            <person name="Tomita M."/>
            <person name="Numata K."/>
            <person name="Arakawa K."/>
        </authorList>
    </citation>
    <scope>NUCLEOTIDE SEQUENCE [LARGE SCALE GENOMIC DNA]</scope>
</reference>
<dbReference type="Pfam" id="PF00379">
    <property type="entry name" value="Chitin_bind_4"/>
    <property type="match status" value="1"/>
</dbReference>
<feature type="region of interest" description="Disordered" evidence="4">
    <location>
        <begin position="270"/>
        <end position="294"/>
    </location>
</feature>
<keyword evidence="1 3" id="KW-0193">Cuticle</keyword>
<feature type="compositionally biased region" description="Polar residues" evidence="4">
    <location>
        <begin position="746"/>
        <end position="856"/>
    </location>
</feature>
<dbReference type="AlphaFoldDB" id="A0A4C1WI84"/>
<feature type="region of interest" description="Disordered" evidence="4">
    <location>
        <begin position="1068"/>
        <end position="1136"/>
    </location>
</feature>
<feature type="region of interest" description="Disordered" evidence="4">
    <location>
        <begin position="657"/>
        <end position="725"/>
    </location>
</feature>
<feature type="compositionally biased region" description="Polar residues" evidence="4">
    <location>
        <begin position="953"/>
        <end position="972"/>
    </location>
</feature>
<feature type="region of interest" description="Disordered" evidence="4">
    <location>
        <begin position="223"/>
        <end position="252"/>
    </location>
</feature>
<dbReference type="GO" id="GO:0042302">
    <property type="term" value="F:structural constituent of cuticle"/>
    <property type="evidence" value="ECO:0007669"/>
    <property type="project" value="UniProtKB-UniRule"/>
</dbReference>
<evidence type="ECO:0000313" key="5">
    <source>
        <dbReference type="EMBL" id="GBP51156.1"/>
    </source>
</evidence>
<accession>A0A4C1WI84</accession>
<feature type="compositionally biased region" description="Polar residues" evidence="4">
    <location>
        <begin position="1092"/>
        <end position="1110"/>
    </location>
</feature>
<feature type="compositionally biased region" description="Polar residues" evidence="4">
    <location>
        <begin position="1043"/>
        <end position="1059"/>
    </location>
</feature>